<sequence length="104" mass="11202">MRCVMLSPELIQSAFSSPGAQGTRHCAPDVPGSAVHRSQFWALFDQKSRGKRRQRGAGTCAGSVILALGPEMLVSFLGELKTQGNGRRGEATRPIIHVVVDELD</sequence>
<accession>A0A8X6NFL6</accession>
<protein>
    <submittedName>
        <fullName evidence="1">Uncharacterized protein</fullName>
    </submittedName>
</protein>
<dbReference type="AlphaFoldDB" id="A0A8X6NFL6"/>
<organism evidence="1 2">
    <name type="scientific">Nephila pilipes</name>
    <name type="common">Giant wood spider</name>
    <name type="synonym">Nephila maculata</name>
    <dbReference type="NCBI Taxonomy" id="299642"/>
    <lineage>
        <taxon>Eukaryota</taxon>
        <taxon>Metazoa</taxon>
        <taxon>Ecdysozoa</taxon>
        <taxon>Arthropoda</taxon>
        <taxon>Chelicerata</taxon>
        <taxon>Arachnida</taxon>
        <taxon>Araneae</taxon>
        <taxon>Araneomorphae</taxon>
        <taxon>Entelegynae</taxon>
        <taxon>Araneoidea</taxon>
        <taxon>Nephilidae</taxon>
        <taxon>Nephila</taxon>
    </lineage>
</organism>
<comment type="caution">
    <text evidence="1">The sequence shown here is derived from an EMBL/GenBank/DDBJ whole genome shotgun (WGS) entry which is preliminary data.</text>
</comment>
<gene>
    <name evidence="1" type="ORF">NPIL_450491</name>
</gene>
<evidence type="ECO:0000313" key="2">
    <source>
        <dbReference type="Proteomes" id="UP000887013"/>
    </source>
</evidence>
<name>A0A8X6NFL6_NEPPI</name>
<reference evidence="1" key="1">
    <citation type="submission" date="2020-08" db="EMBL/GenBank/DDBJ databases">
        <title>Multicomponent nature underlies the extraordinary mechanical properties of spider dragline silk.</title>
        <authorList>
            <person name="Kono N."/>
            <person name="Nakamura H."/>
            <person name="Mori M."/>
            <person name="Yoshida Y."/>
            <person name="Ohtoshi R."/>
            <person name="Malay A.D."/>
            <person name="Moran D.A.P."/>
            <person name="Tomita M."/>
            <person name="Numata K."/>
            <person name="Arakawa K."/>
        </authorList>
    </citation>
    <scope>NUCLEOTIDE SEQUENCE</scope>
</reference>
<dbReference type="Proteomes" id="UP000887013">
    <property type="component" value="Unassembled WGS sequence"/>
</dbReference>
<evidence type="ECO:0000313" key="1">
    <source>
        <dbReference type="EMBL" id="GFT10848.1"/>
    </source>
</evidence>
<dbReference type="EMBL" id="BMAW01057424">
    <property type="protein sequence ID" value="GFT10848.1"/>
    <property type="molecule type" value="Genomic_DNA"/>
</dbReference>
<keyword evidence="2" id="KW-1185">Reference proteome</keyword>
<proteinExistence type="predicted"/>